<keyword evidence="3 11" id="KW-0136">Cellulose degradation</keyword>
<feature type="binding site" evidence="9">
    <location>
        <position position="357"/>
    </location>
    <ligand>
        <name>substrate</name>
    </ligand>
</feature>
<evidence type="ECO:0000256" key="10">
    <source>
        <dbReference type="PROSITE-ProRule" id="PRU10056"/>
    </source>
</evidence>
<dbReference type="RefSeq" id="WP_095578580.1">
    <property type="nucleotide sequence ID" value="NZ_JAJQQS010000034.1"/>
</dbReference>
<keyword evidence="4" id="KW-1015">Disulfide bond</keyword>
<gene>
    <name evidence="13" type="ORF">CK936_01195</name>
</gene>
<evidence type="ECO:0000256" key="5">
    <source>
        <dbReference type="ARBA" id="ARBA00023277"/>
    </source>
</evidence>
<feature type="binding site" evidence="9">
    <location>
        <position position="93"/>
    </location>
    <ligand>
        <name>substrate</name>
    </ligand>
</feature>
<keyword evidence="5 11" id="KW-0119">Carbohydrate metabolism</keyword>
<evidence type="ECO:0000256" key="9">
    <source>
        <dbReference type="PIRSR" id="PIRSR001100-2"/>
    </source>
</evidence>
<dbReference type="PANTHER" id="PTHR34876">
    <property type="match status" value="1"/>
</dbReference>
<feature type="region of interest" description="Disordered" evidence="12">
    <location>
        <begin position="272"/>
        <end position="341"/>
    </location>
</feature>
<name>A0A2A2DDZ2_9ACTN</name>
<dbReference type="PIRSF" id="PIRSF001100">
    <property type="entry name" value="Beta_cellobiohydrolase"/>
    <property type="match status" value="1"/>
</dbReference>
<keyword evidence="2 11" id="KW-0378">Hydrolase</keyword>
<dbReference type="Pfam" id="PF01341">
    <property type="entry name" value="Glyco_hydro_6"/>
    <property type="match status" value="1"/>
</dbReference>
<dbReference type="EC" id="3.2.1.-" evidence="11"/>
<dbReference type="GO" id="GO:0030245">
    <property type="term" value="P:cellulose catabolic process"/>
    <property type="evidence" value="ECO:0007669"/>
    <property type="project" value="UniProtKB-KW"/>
</dbReference>
<feature type="binding site" evidence="9">
    <location>
        <position position="240"/>
    </location>
    <ligand>
        <name>substrate</name>
    </ligand>
</feature>
<sequence length="394" mass="41104">MRERPGIRRSATRRTRGLFRRGAVPLVCAGVVCLPGPAAEALTSPGDDHDATTPFWVEPSGPAVWQERIWQERGREEDAAALQRISDRSTAVWLTDRDPKAQAEQITRRAERAGRIPVLVAYNIPQRDCGQYSSGGAPDAAHYRRWVSRAAAGIGSRQAWVVLEPDALAQWASGCVPEAAAKQRLALLAEAVRIFKERPGTAVYLDAGNPGWISDRKRLAEALNRAGVARADGFALNVSNFHTNSVTGAYGDELSALLGGAHYVVDTSRNGNGPLLSAGPPPDAAKPAGPGSPTGAPAGLNGPDTGGAGGAEDGKGQGPGDGEPWCNPPGRALGTPPTTATGNPLIDAFLWIKRPGESDGSCRGAPPAGRWWADYALRLSNTVPSAGGSGAGAK</sequence>
<dbReference type="InterPro" id="IPR001524">
    <property type="entry name" value="Glyco_hydro_6_CS"/>
</dbReference>
<evidence type="ECO:0000256" key="2">
    <source>
        <dbReference type="ARBA" id="ARBA00022801"/>
    </source>
</evidence>
<evidence type="ECO:0000256" key="6">
    <source>
        <dbReference type="ARBA" id="ARBA00023295"/>
    </source>
</evidence>
<evidence type="ECO:0000256" key="1">
    <source>
        <dbReference type="ARBA" id="ARBA00022729"/>
    </source>
</evidence>
<evidence type="ECO:0000313" key="13">
    <source>
        <dbReference type="EMBL" id="PAU50683.1"/>
    </source>
</evidence>
<evidence type="ECO:0000256" key="8">
    <source>
        <dbReference type="PIRSR" id="PIRSR001100-1"/>
    </source>
</evidence>
<dbReference type="InterPro" id="IPR036434">
    <property type="entry name" value="Beta_cellobiohydrolase_sf"/>
</dbReference>
<reference evidence="13 14" key="1">
    <citation type="submission" date="2017-08" db="EMBL/GenBank/DDBJ databases">
        <title>Genome sequence of Streptomyces albireticuli NRRL B-1670.</title>
        <authorList>
            <person name="Graham D.E."/>
            <person name="Mahan K.M."/>
            <person name="Klingeman D.M."/>
            <person name="Hettich R.L."/>
            <person name="Parry R.J."/>
            <person name="Spain J.C."/>
        </authorList>
    </citation>
    <scope>NUCLEOTIDE SEQUENCE [LARGE SCALE GENOMIC DNA]</scope>
    <source>
        <strain evidence="13 14">NRRL B-1670</strain>
    </source>
</reference>
<dbReference type="AlphaFoldDB" id="A0A2A2DDZ2"/>
<evidence type="ECO:0000256" key="3">
    <source>
        <dbReference type="ARBA" id="ARBA00023001"/>
    </source>
</evidence>
<proteinExistence type="inferred from homology"/>
<feature type="active site" description="Proton acceptor" evidence="8">
    <location>
        <position position="359"/>
    </location>
</feature>
<evidence type="ECO:0000256" key="11">
    <source>
        <dbReference type="RuleBase" id="RU361186"/>
    </source>
</evidence>
<feature type="active site" evidence="10">
    <location>
        <position position="128"/>
    </location>
</feature>
<dbReference type="PROSITE" id="PS00655">
    <property type="entry name" value="GLYCOSYL_HYDROL_F6_1"/>
    <property type="match status" value="1"/>
</dbReference>
<dbReference type="EMBL" id="NSJV01000026">
    <property type="protein sequence ID" value="PAU50683.1"/>
    <property type="molecule type" value="Genomic_DNA"/>
</dbReference>
<comment type="caution">
    <text evidence="13">The sequence shown here is derived from an EMBL/GenBank/DDBJ whole genome shotgun (WGS) entry which is preliminary data.</text>
</comment>
<protein>
    <recommendedName>
        <fullName evidence="11">Glucanase</fullName>
        <ecNumber evidence="11">3.2.1.-</ecNumber>
    </recommendedName>
</protein>
<dbReference type="SUPFAM" id="SSF51989">
    <property type="entry name" value="Glycosyl hydrolases family 6, cellulases"/>
    <property type="match status" value="1"/>
</dbReference>
<evidence type="ECO:0000256" key="12">
    <source>
        <dbReference type="SAM" id="MobiDB-lite"/>
    </source>
</evidence>
<comment type="similarity">
    <text evidence="11">Belongs to the glycosyl hydrolase family 6.</text>
</comment>
<feature type="binding site" evidence="9">
    <location>
        <position position="325"/>
    </location>
    <ligand>
        <name>substrate</name>
    </ligand>
</feature>
<dbReference type="Gene3D" id="3.20.20.40">
    <property type="entry name" value="1, 4-beta cellobiohydrolase"/>
    <property type="match status" value="1"/>
</dbReference>
<evidence type="ECO:0000256" key="7">
    <source>
        <dbReference type="ARBA" id="ARBA00023326"/>
    </source>
</evidence>
<organism evidence="13 14">
    <name type="scientific">Streptomyces albireticuli</name>
    <dbReference type="NCBI Taxonomy" id="1940"/>
    <lineage>
        <taxon>Bacteria</taxon>
        <taxon>Bacillati</taxon>
        <taxon>Actinomycetota</taxon>
        <taxon>Actinomycetes</taxon>
        <taxon>Kitasatosporales</taxon>
        <taxon>Streptomycetaceae</taxon>
        <taxon>Streptomyces</taxon>
    </lineage>
</organism>
<dbReference type="GO" id="GO:0004553">
    <property type="term" value="F:hydrolase activity, hydrolyzing O-glycosyl compounds"/>
    <property type="evidence" value="ECO:0007669"/>
    <property type="project" value="InterPro"/>
</dbReference>
<feature type="binding site" evidence="9">
    <location>
        <position position="353"/>
    </location>
    <ligand>
        <name>substrate</name>
    </ligand>
</feature>
<feature type="compositionally biased region" description="Gly residues" evidence="12">
    <location>
        <begin position="304"/>
        <end position="321"/>
    </location>
</feature>
<accession>A0A2A2DDZ2</accession>
<dbReference type="InterPro" id="IPR016288">
    <property type="entry name" value="Beta_cellobiohydrolase"/>
</dbReference>
<feature type="active site" description="Proton donor" evidence="8">
    <location>
        <position position="166"/>
    </location>
</feature>
<dbReference type="PRINTS" id="PR00733">
    <property type="entry name" value="GLHYDRLASE6"/>
</dbReference>
<evidence type="ECO:0000313" key="14">
    <source>
        <dbReference type="Proteomes" id="UP000218944"/>
    </source>
</evidence>
<dbReference type="Proteomes" id="UP000218944">
    <property type="component" value="Unassembled WGS sequence"/>
</dbReference>
<keyword evidence="7 11" id="KW-0624">Polysaccharide degradation</keyword>
<keyword evidence="14" id="KW-1185">Reference proteome</keyword>
<evidence type="ECO:0000256" key="4">
    <source>
        <dbReference type="ARBA" id="ARBA00023157"/>
    </source>
</evidence>
<dbReference type="PANTHER" id="PTHR34876:SF4">
    <property type="entry name" value="1,4-BETA-D-GLUCAN CELLOBIOHYDROLASE C-RELATED"/>
    <property type="match status" value="1"/>
</dbReference>
<feature type="compositionally biased region" description="Low complexity" evidence="12">
    <location>
        <begin position="285"/>
        <end position="303"/>
    </location>
</feature>
<keyword evidence="1" id="KW-0732">Signal</keyword>
<feature type="binding site" evidence="9">
    <location>
        <position position="212"/>
    </location>
    <ligand>
        <name>substrate</name>
    </ligand>
</feature>
<keyword evidence="6 11" id="KW-0326">Glycosidase</keyword>